<feature type="compositionally biased region" description="Polar residues" evidence="1">
    <location>
        <begin position="96"/>
        <end position="111"/>
    </location>
</feature>
<dbReference type="Gene3D" id="1.20.58.300">
    <property type="entry name" value="FlgN-like"/>
    <property type="match status" value="1"/>
</dbReference>
<name>A0A0J9E8W0_9RHOB</name>
<gene>
    <name evidence="2" type="ORF">AIOL_004201</name>
</gene>
<evidence type="ECO:0000313" key="3">
    <source>
        <dbReference type="Proteomes" id="UP000037178"/>
    </source>
</evidence>
<dbReference type="RefSeq" id="WP_049644730.1">
    <property type="nucleotide sequence ID" value="NZ_LFTY01000002.1"/>
</dbReference>
<evidence type="ECO:0000313" key="2">
    <source>
        <dbReference type="EMBL" id="KMW59220.1"/>
    </source>
</evidence>
<dbReference type="AlphaFoldDB" id="A0A0J9E8W0"/>
<keyword evidence="3" id="KW-1185">Reference proteome</keyword>
<proteinExistence type="predicted"/>
<dbReference type="GO" id="GO:0044780">
    <property type="term" value="P:bacterial-type flagellum assembly"/>
    <property type="evidence" value="ECO:0007669"/>
    <property type="project" value="InterPro"/>
</dbReference>
<accession>A0A0J9E8W0</accession>
<comment type="caution">
    <text evidence="2">The sequence shown here is derived from an EMBL/GenBank/DDBJ whole genome shotgun (WGS) entry which is preliminary data.</text>
</comment>
<feature type="region of interest" description="Disordered" evidence="1">
    <location>
        <begin position="88"/>
        <end position="117"/>
    </location>
</feature>
<reference evidence="2 3" key="1">
    <citation type="submission" date="2015-06" db="EMBL/GenBank/DDBJ databases">
        <title>Draft genome sequence of an Alphaproteobacteria species associated to the Mediterranean sponge Oscarella lobularis.</title>
        <authorList>
            <person name="Jourda C."/>
            <person name="Santini S."/>
            <person name="Claverie J.-M."/>
        </authorList>
    </citation>
    <scope>NUCLEOTIDE SEQUENCE [LARGE SCALE GENOMIC DNA]</scope>
    <source>
        <strain evidence="2">IGS</strain>
    </source>
</reference>
<sequence length="117" mass="13207">MGFFDVQDTHEALEDLLTRERAAILSGEYERLEGLAVEKERLVNALAKTRVDPDVLTRLREQTERNGILYDAMRAGIGSALDRLRAMREPRPGLSTYDQSGQKTEMATPSSKEVRRA</sequence>
<evidence type="ECO:0008006" key="4">
    <source>
        <dbReference type="Google" id="ProtNLM"/>
    </source>
</evidence>
<dbReference type="EMBL" id="LFTY01000002">
    <property type="protein sequence ID" value="KMW59220.1"/>
    <property type="molecule type" value="Genomic_DNA"/>
</dbReference>
<dbReference type="Proteomes" id="UP000037178">
    <property type="component" value="Unassembled WGS sequence"/>
</dbReference>
<organism evidence="2 3">
    <name type="scientific">Candidatus Rhodobacter oscarellae</name>
    <dbReference type="NCBI Taxonomy" id="1675527"/>
    <lineage>
        <taxon>Bacteria</taxon>
        <taxon>Pseudomonadati</taxon>
        <taxon>Pseudomonadota</taxon>
        <taxon>Alphaproteobacteria</taxon>
        <taxon>Rhodobacterales</taxon>
        <taxon>Rhodobacter group</taxon>
        <taxon>Rhodobacter</taxon>
    </lineage>
</organism>
<dbReference type="SUPFAM" id="SSF140566">
    <property type="entry name" value="FlgN-like"/>
    <property type="match status" value="1"/>
</dbReference>
<dbReference type="InterPro" id="IPR036679">
    <property type="entry name" value="FlgN-like_sf"/>
</dbReference>
<protein>
    <recommendedName>
        <fullName evidence="4">Flagellar protein FlgN</fullName>
    </recommendedName>
</protein>
<evidence type="ECO:0000256" key="1">
    <source>
        <dbReference type="SAM" id="MobiDB-lite"/>
    </source>
</evidence>
<dbReference type="PATRIC" id="fig|1675527.3.peg.4402"/>
<dbReference type="STRING" id="1675527.AIOL_004201"/>
<dbReference type="OrthoDB" id="7862860at2"/>